<dbReference type="SUPFAM" id="SSF53098">
    <property type="entry name" value="Ribonuclease H-like"/>
    <property type="match status" value="1"/>
</dbReference>
<feature type="domain" description="Piwi" evidence="1">
    <location>
        <begin position="1"/>
        <end position="59"/>
    </location>
</feature>
<evidence type="ECO:0000259" key="1">
    <source>
        <dbReference type="PROSITE" id="PS50822"/>
    </source>
</evidence>
<reference evidence="2 3" key="1">
    <citation type="journal article" date="2023" name="Plants (Basel)">
        <title>Bridging the Gap: Combining Genomics and Transcriptomics Approaches to Understand Stylosanthes scabra, an Orphan Legume from the Brazilian Caatinga.</title>
        <authorList>
            <person name="Ferreira-Neto J.R.C."/>
            <person name="da Silva M.D."/>
            <person name="Binneck E."/>
            <person name="de Melo N.F."/>
            <person name="da Silva R.H."/>
            <person name="de Melo A.L.T.M."/>
            <person name="Pandolfi V."/>
            <person name="Bustamante F.O."/>
            <person name="Brasileiro-Vidal A.C."/>
            <person name="Benko-Iseppon A.M."/>
        </authorList>
    </citation>
    <scope>NUCLEOTIDE SEQUENCE [LARGE SCALE GENOMIC DNA]</scope>
    <source>
        <tissue evidence="2">Leaves</tissue>
    </source>
</reference>
<dbReference type="InterPro" id="IPR012337">
    <property type="entry name" value="RNaseH-like_sf"/>
</dbReference>
<organism evidence="2 3">
    <name type="scientific">Stylosanthes scabra</name>
    <dbReference type="NCBI Taxonomy" id="79078"/>
    <lineage>
        <taxon>Eukaryota</taxon>
        <taxon>Viridiplantae</taxon>
        <taxon>Streptophyta</taxon>
        <taxon>Embryophyta</taxon>
        <taxon>Tracheophyta</taxon>
        <taxon>Spermatophyta</taxon>
        <taxon>Magnoliopsida</taxon>
        <taxon>eudicotyledons</taxon>
        <taxon>Gunneridae</taxon>
        <taxon>Pentapetalae</taxon>
        <taxon>rosids</taxon>
        <taxon>fabids</taxon>
        <taxon>Fabales</taxon>
        <taxon>Fabaceae</taxon>
        <taxon>Papilionoideae</taxon>
        <taxon>50 kb inversion clade</taxon>
        <taxon>dalbergioids sensu lato</taxon>
        <taxon>Dalbergieae</taxon>
        <taxon>Pterocarpus clade</taxon>
        <taxon>Stylosanthes</taxon>
    </lineage>
</organism>
<dbReference type="InterPro" id="IPR036397">
    <property type="entry name" value="RNaseH_sf"/>
</dbReference>
<protein>
    <submittedName>
        <fullName evidence="2">Protein argonaute 4A</fullName>
    </submittedName>
</protein>
<proteinExistence type="predicted"/>
<dbReference type="EMBL" id="JASCZI010120839">
    <property type="protein sequence ID" value="MED6155458.1"/>
    <property type="molecule type" value="Genomic_DNA"/>
</dbReference>
<evidence type="ECO:0000313" key="3">
    <source>
        <dbReference type="Proteomes" id="UP001341840"/>
    </source>
</evidence>
<sequence length="96" mass="11035">MLPTHYQVLHDEIWFSADDLQELVHSLSYVYQRSTTTISIVAPICYAHLAVVQMGKFIKYDELSETSSNHDGTTISAYKDLNLPLFFGLVLLFYMK</sequence>
<gene>
    <name evidence="2" type="primary">AGO4A_2</name>
    <name evidence="2" type="ORF">PIB30_005310</name>
</gene>
<comment type="caution">
    <text evidence="2">The sequence shown here is derived from an EMBL/GenBank/DDBJ whole genome shotgun (WGS) entry which is preliminary data.</text>
</comment>
<keyword evidence="3" id="KW-1185">Reference proteome</keyword>
<name>A0ABU6U6L6_9FABA</name>
<dbReference type="InterPro" id="IPR003165">
    <property type="entry name" value="Piwi"/>
</dbReference>
<accession>A0ABU6U6L6</accession>
<dbReference type="Proteomes" id="UP001341840">
    <property type="component" value="Unassembled WGS sequence"/>
</dbReference>
<dbReference type="PANTHER" id="PTHR22891">
    <property type="entry name" value="EUKARYOTIC TRANSLATION INITIATION FACTOR 2C"/>
    <property type="match status" value="1"/>
</dbReference>
<dbReference type="PROSITE" id="PS50822">
    <property type="entry name" value="PIWI"/>
    <property type="match status" value="1"/>
</dbReference>
<dbReference type="Pfam" id="PF02171">
    <property type="entry name" value="Piwi"/>
    <property type="match status" value="1"/>
</dbReference>
<dbReference type="Gene3D" id="3.30.420.10">
    <property type="entry name" value="Ribonuclease H-like superfamily/Ribonuclease H"/>
    <property type="match status" value="1"/>
</dbReference>
<evidence type="ECO:0000313" key="2">
    <source>
        <dbReference type="EMBL" id="MED6155458.1"/>
    </source>
</evidence>